<feature type="compositionally biased region" description="Basic and acidic residues" evidence="1">
    <location>
        <begin position="83"/>
        <end position="98"/>
    </location>
</feature>
<organism evidence="2 3">
    <name type="scientific">Microbispora cellulosiformans</name>
    <dbReference type="NCBI Taxonomy" id="2614688"/>
    <lineage>
        <taxon>Bacteria</taxon>
        <taxon>Bacillati</taxon>
        <taxon>Actinomycetota</taxon>
        <taxon>Actinomycetes</taxon>
        <taxon>Streptosporangiales</taxon>
        <taxon>Streptosporangiaceae</taxon>
        <taxon>Microbispora</taxon>
    </lineage>
</organism>
<sequence>MPGVRLEGLAEDAGRRGGDRRAGLLRRPGRGGGGFWGVRCAGALRGLRGATGRLRRGGRGRHGHRGGGRGRGAGGAGAGGQRQEGDGGGREARTPEKIKCRHNRVRLPKQGFG</sequence>
<keyword evidence="3" id="KW-1185">Reference proteome</keyword>
<protein>
    <submittedName>
        <fullName evidence="2">Uncharacterized protein</fullName>
    </submittedName>
</protein>
<dbReference type="AlphaFoldDB" id="A0A5J5K2V2"/>
<gene>
    <name evidence="2" type="ORF">F5972_18210</name>
</gene>
<evidence type="ECO:0000313" key="2">
    <source>
        <dbReference type="EMBL" id="KAA9377565.1"/>
    </source>
</evidence>
<feature type="region of interest" description="Disordered" evidence="1">
    <location>
        <begin position="1"/>
        <end position="34"/>
    </location>
</feature>
<proteinExistence type="predicted"/>
<reference evidence="2 3" key="1">
    <citation type="submission" date="2019-09" db="EMBL/GenBank/DDBJ databases">
        <title>Screening of Novel Bioactive Compounds from Soil-Associated.</title>
        <authorList>
            <person name="Gong X."/>
        </authorList>
    </citation>
    <scope>NUCLEOTIDE SEQUENCE [LARGE SCALE GENOMIC DNA]</scope>
    <source>
        <strain evidence="2 3">Gxj-6</strain>
    </source>
</reference>
<feature type="compositionally biased region" description="Basic residues" evidence="1">
    <location>
        <begin position="53"/>
        <end position="68"/>
    </location>
</feature>
<evidence type="ECO:0000313" key="3">
    <source>
        <dbReference type="Proteomes" id="UP000327011"/>
    </source>
</evidence>
<dbReference type="EMBL" id="VYTZ01000006">
    <property type="protein sequence ID" value="KAA9377565.1"/>
    <property type="molecule type" value="Genomic_DNA"/>
</dbReference>
<accession>A0A5J5K2V2</accession>
<feature type="compositionally biased region" description="Basic and acidic residues" evidence="1">
    <location>
        <begin position="12"/>
        <end position="22"/>
    </location>
</feature>
<feature type="region of interest" description="Disordered" evidence="1">
    <location>
        <begin position="47"/>
        <end position="113"/>
    </location>
</feature>
<name>A0A5J5K2V2_9ACTN</name>
<evidence type="ECO:0000256" key="1">
    <source>
        <dbReference type="SAM" id="MobiDB-lite"/>
    </source>
</evidence>
<comment type="caution">
    <text evidence="2">The sequence shown here is derived from an EMBL/GenBank/DDBJ whole genome shotgun (WGS) entry which is preliminary data.</text>
</comment>
<dbReference type="Proteomes" id="UP000327011">
    <property type="component" value="Unassembled WGS sequence"/>
</dbReference>
<feature type="compositionally biased region" description="Gly residues" evidence="1">
    <location>
        <begin position="69"/>
        <end position="82"/>
    </location>
</feature>